<keyword evidence="3" id="KW-1185">Reference proteome</keyword>
<accession>A0A1R3J4W4</accession>
<dbReference type="EMBL" id="AWUE01016650">
    <property type="protein sequence ID" value="OMO89879.1"/>
    <property type="molecule type" value="Genomic_DNA"/>
</dbReference>
<gene>
    <name evidence="2" type="ORF">COLO4_19543</name>
</gene>
<dbReference type="Proteomes" id="UP000187203">
    <property type="component" value="Unassembled WGS sequence"/>
</dbReference>
<proteinExistence type="predicted"/>
<comment type="caution">
    <text evidence="2">The sequence shown here is derived from an EMBL/GenBank/DDBJ whole genome shotgun (WGS) entry which is preliminary data.</text>
</comment>
<organism evidence="2 3">
    <name type="scientific">Corchorus olitorius</name>
    <dbReference type="NCBI Taxonomy" id="93759"/>
    <lineage>
        <taxon>Eukaryota</taxon>
        <taxon>Viridiplantae</taxon>
        <taxon>Streptophyta</taxon>
        <taxon>Embryophyta</taxon>
        <taxon>Tracheophyta</taxon>
        <taxon>Spermatophyta</taxon>
        <taxon>Magnoliopsida</taxon>
        <taxon>eudicotyledons</taxon>
        <taxon>Gunneridae</taxon>
        <taxon>Pentapetalae</taxon>
        <taxon>rosids</taxon>
        <taxon>malvids</taxon>
        <taxon>Malvales</taxon>
        <taxon>Malvaceae</taxon>
        <taxon>Grewioideae</taxon>
        <taxon>Apeibeae</taxon>
        <taxon>Corchorus</taxon>
    </lineage>
</organism>
<dbReference type="AlphaFoldDB" id="A0A1R3J4W4"/>
<protein>
    <submittedName>
        <fullName evidence="2">Uncharacterized protein</fullName>
    </submittedName>
</protein>
<evidence type="ECO:0000313" key="3">
    <source>
        <dbReference type="Proteomes" id="UP000187203"/>
    </source>
</evidence>
<reference evidence="3" key="1">
    <citation type="submission" date="2013-09" db="EMBL/GenBank/DDBJ databases">
        <title>Corchorus olitorius genome sequencing.</title>
        <authorList>
            <person name="Alam M."/>
            <person name="Haque M.S."/>
            <person name="Islam M.S."/>
            <person name="Emdad E.M."/>
            <person name="Islam M.M."/>
            <person name="Ahmed B."/>
            <person name="Halim A."/>
            <person name="Hossen Q.M.M."/>
            <person name="Hossain M.Z."/>
            <person name="Ahmed R."/>
            <person name="Khan M.M."/>
            <person name="Islam R."/>
            <person name="Rashid M.M."/>
            <person name="Khan S.A."/>
            <person name="Rahman M.S."/>
            <person name="Alam M."/>
            <person name="Yahiya A.S."/>
            <person name="Khan M.S."/>
            <person name="Azam M.S."/>
            <person name="Haque T."/>
            <person name="Lashkar M.Z.H."/>
            <person name="Akhand A.I."/>
            <person name="Morshed G."/>
            <person name="Roy S."/>
            <person name="Uddin K.S."/>
            <person name="Rabeya T."/>
            <person name="Hossain A.S."/>
            <person name="Chowdhury A."/>
            <person name="Snigdha A.R."/>
            <person name="Mortoza M.S."/>
            <person name="Matin S.A."/>
            <person name="Hoque S.M.E."/>
            <person name="Islam M.K."/>
            <person name="Roy D.K."/>
            <person name="Haider R."/>
            <person name="Moosa M.M."/>
            <person name="Elias S.M."/>
            <person name="Hasan A.M."/>
            <person name="Jahan S."/>
            <person name="Shafiuddin M."/>
            <person name="Mahmood N."/>
            <person name="Shommy N.S."/>
        </authorList>
    </citation>
    <scope>NUCLEOTIDE SEQUENCE [LARGE SCALE GENOMIC DNA]</scope>
    <source>
        <strain evidence="3">cv. O-4</strain>
    </source>
</reference>
<feature type="compositionally biased region" description="Low complexity" evidence="1">
    <location>
        <begin position="9"/>
        <end position="22"/>
    </location>
</feature>
<name>A0A1R3J4W4_9ROSI</name>
<feature type="region of interest" description="Disordered" evidence="1">
    <location>
        <begin position="1"/>
        <end position="29"/>
    </location>
</feature>
<sequence>MRVPSTNMLPRTTYRRLTPPRRSSGKPPMEVKIKVTANLDAAIPDPASLLQT</sequence>
<evidence type="ECO:0000313" key="2">
    <source>
        <dbReference type="EMBL" id="OMO89879.1"/>
    </source>
</evidence>
<evidence type="ECO:0000256" key="1">
    <source>
        <dbReference type="SAM" id="MobiDB-lite"/>
    </source>
</evidence>